<sequence length="73" mass="8805">MRFRYLSFALPVEMKSERGLWKQRPGSQTTANEEQFPHGIKYGYILDVTLRMGKHFSLLREKAWQRTLLVLYW</sequence>
<keyword evidence="2" id="KW-1185">Reference proteome</keyword>
<proteinExistence type="predicted"/>
<protein>
    <submittedName>
        <fullName evidence="1">Putative chaperone ClpB</fullName>
    </submittedName>
</protein>
<accession>D6TK83</accession>
<evidence type="ECO:0000313" key="1">
    <source>
        <dbReference type="EMBL" id="EFH86183.1"/>
    </source>
</evidence>
<reference evidence="1 2" key="1">
    <citation type="journal article" date="2011" name="Stand. Genomic Sci.">
        <title>Non-contiguous finished genome sequence and contextual data of the filamentous soil bacterium Ktedonobacter racemifer type strain (SOSP1-21).</title>
        <authorList>
            <person name="Chang Y.J."/>
            <person name="Land M."/>
            <person name="Hauser L."/>
            <person name="Chertkov O."/>
            <person name="Del Rio T.G."/>
            <person name="Nolan M."/>
            <person name="Copeland A."/>
            <person name="Tice H."/>
            <person name="Cheng J.F."/>
            <person name="Lucas S."/>
            <person name="Han C."/>
            <person name="Goodwin L."/>
            <person name="Pitluck S."/>
            <person name="Ivanova N."/>
            <person name="Ovchinikova G."/>
            <person name="Pati A."/>
            <person name="Chen A."/>
            <person name="Palaniappan K."/>
            <person name="Mavromatis K."/>
            <person name="Liolios K."/>
            <person name="Brettin T."/>
            <person name="Fiebig A."/>
            <person name="Rohde M."/>
            <person name="Abt B."/>
            <person name="Goker M."/>
            <person name="Detter J.C."/>
            <person name="Woyke T."/>
            <person name="Bristow J."/>
            <person name="Eisen J.A."/>
            <person name="Markowitz V."/>
            <person name="Hugenholtz P."/>
            <person name="Kyrpides N.C."/>
            <person name="Klenk H.P."/>
            <person name="Lapidus A."/>
        </authorList>
    </citation>
    <scope>NUCLEOTIDE SEQUENCE [LARGE SCALE GENOMIC DNA]</scope>
    <source>
        <strain evidence="2">DSM 44963</strain>
    </source>
</reference>
<dbReference type="Proteomes" id="UP000004508">
    <property type="component" value="Unassembled WGS sequence"/>
</dbReference>
<dbReference type="EMBL" id="ADVG01000002">
    <property type="protein sequence ID" value="EFH86183.1"/>
    <property type="molecule type" value="Genomic_DNA"/>
</dbReference>
<dbReference type="AlphaFoldDB" id="D6TK83"/>
<organism evidence="1 2">
    <name type="scientific">Ktedonobacter racemifer DSM 44963</name>
    <dbReference type="NCBI Taxonomy" id="485913"/>
    <lineage>
        <taxon>Bacteria</taxon>
        <taxon>Bacillati</taxon>
        <taxon>Chloroflexota</taxon>
        <taxon>Ktedonobacteria</taxon>
        <taxon>Ktedonobacterales</taxon>
        <taxon>Ktedonobacteraceae</taxon>
        <taxon>Ktedonobacter</taxon>
    </lineage>
</organism>
<gene>
    <name evidence="1" type="ORF">Krac_7470</name>
</gene>
<comment type="caution">
    <text evidence="1">The sequence shown here is derived from an EMBL/GenBank/DDBJ whole genome shotgun (WGS) entry which is preliminary data.</text>
</comment>
<dbReference type="InParanoid" id="D6TK83"/>
<name>D6TK83_KTERA</name>
<evidence type="ECO:0000313" key="2">
    <source>
        <dbReference type="Proteomes" id="UP000004508"/>
    </source>
</evidence>